<keyword evidence="2" id="KW-1185">Reference proteome</keyword>
<reference evidence="1" key="1">
    <citation type="submission" date="2023-04" db="EMBL/GenBank/DDBJ databases">
        <title>Draft Genome sequencing of Naganishia species isolated from polar environments using Oxford Nanopore Technology.</title>
        <authorList>
            <person name="Leo P."/>
            <person name="Venkateswaran K."/>
        </authorList>
    </citation>
    <scope>NUCLEOTIDE SEQUENCE</scope>
    <source>
        <strain evidence="1">MNA-CCFEE 5262</strain>
    </source>
</reference>
<dbReference type="Proteomes" id="UP001230649">
    <property type="component" value="Unassembled WGS sequence"/>
</dbReference>
<accession>A0ACC2WFL2</accession>
<name>A0ACC2WFL2_9TREE</name>
<evidence type="ECO:0000313" key="2">
    <source>
        <dbReference type="Proteomes" id="UP001230649"/>
    </source>
</evidence>
<evidence type="ECO:0000313" key="1">
    <source>
        <dbReference type="EMBL" id="KAJ9109999.1"/>
    </source>
</evidence>
<dbReference type="EMBL" id="JASBWS010000026">
    <property type="protein sequence ID" value="KAJ9109999.1"/>
    <property type="molecule type" value="Genomic_DNA"/>
</dbReference>
<proteinExistence type="predicted"/>
<protein>
    <submittedName>
        <fullName evidence="1">Uncharacterized protein</fullName>
    </submittedName>
</protein>
<comment type="caution">
    <text evidence="1">The sequence shown here is derived from an EMBL/GenBank/DDBJ whole genome shotgun (WGS) entry which is preliminary data.</text>
</comment>
<gene>
    <name evidence="1" type="ORF">QFC20_003073</name>
</gene>
<sequence length="254" mass="28007">MAFRTIIATLISFVTSAINVALLSAWRGHQHAWFCLLACSLDILINAIAIHWATKPGEWSRNAEGFDTSLLLITSRKSIDHQQEKNASPQRKANALVDPHLPVHDKDAYLRPQPSVYYPLGSGLAAYDDETWPNTLTGLPPEVNTQPPTIPEPILLQTPRLEQDRLLARCSTSDESGSSSRFHKAHARSVNELARASSDDREIGFFDFLGEPPGDSSDNRTDRPQEGQEEEGRFQKAFFRMLLGGGKASTSGAA</sequence>
<organism evidence="1 2">
    <name type="scientific">Naganishia adeliensis</name>
    <dbReference type="NCBI Taxonomy" id="92952"/>
    <lineage>
        <taxon>Eukaryota</taxon>
        <taxon>Fungi</taxon>
        <taxon>Dikarya</taxon>
        <taxon>Basidiomycota</taxon>
        <taxon>Agaricomycotina</taxon>
        <taxon>Tremellomycetes</taxon>
        <taxon>Filobasidiales</taxon>
        <taxon>Filobasidiaceae</taxon>
        <taxon>Naganishia</taxon>
    </lineage>
</organism>